<evidence type="ECO:0000256" key="7">
    <source>
        <dbReference type="ARBA" id="ARBA00023136"/>
    </source>
</evidence>
<dbReference type="EMBL" id="ML143429">
    <property type="protein sequence ID" value="TBU27686.1"/>
    <property type="molecule type" value="Genomic_DNA"/>
</dbReference>
<feature type="repeat" description="Solcar" evidence="8">
    <location>
        <begin position="14"/>
        <end position="103"/>
    </location>
</feature>
<evidence type="ECO:0000313" key="11">
    <source>
        <dbReference type="EMBL" id="TBU27686.1"/>
    </source>
</evidence>
<keyword evidence="4 8" id="KW-0812">Transmembrane</keyword>
<dbReference type="InterPro" id="IPR044712">
    <property type="entry name" value="SLC25A32-like"/>
</dbReference>
<proteinExistence type="inferred from homology"/>
<evidence type="ECO:0000256" key="8">
    <source>
        <dbReference type="PROSITE-ProRule" id="PRU00282"/>
    </source>
</evidence>
<dbReference type="Pfam" id="PF00153">
    <property type="entry name" value="Mito_carr"/>
    <property type="match status" value="3"/>
</dbReference>
<feature type="transmembrane region" description="Helical" evidence="10">
    <location>
        <begin position="74"/>
        <end position="96"/>
    </location>
</feature>
<evidence type="ECO:0000256" key="5">
    <source>
        <dbReference type="ARBA" id="ARBA00022737"/>
    </source>
</evidence>
<dbReference type="GO" id="GO:0006862">
    <property type="term" value="P:nucleotide transport"/>
    <property type="evidence" value="ECO:0007669"/>
    <property type="project" value="InterPro"/>
</dbReference>
<dbReference type="Proteomes" id="UP000292957">
    <property type="component" value="Unassembled WGS sequence"/>
</dbReference>
<name>A0A4Q9MNN8_9APHY</name>
<evidence type="ECO:0000256" key="4">
    <source>
        <dbReference type="ARBA" id="ARBA00022692"/>
    </source>
</evidence>
<evidence type="ECO:0000256" key="6">
    <source>
        <dbReference type="ARBA" id="ARBA00022989"/>
    </source>
</evidence>
<evidence type="ECO:0000256" key="1">
    <source>
        <dbReference type="ARBA" id="ARBA00004141"/>
    </source>
</evidence>
<feature type="transmembrane region" description="Helical" evidence="10">
    <location>
        <begin position="116"/>
        <end position="139"/>
    </location>
</feature>
<evidence type="ECO:0000256" key="3">
    <source>
        <dbReference type="ARBA" id="ARBA00022448"/>
    </source>
</evidence>
<keyword evidence="6 10" id="KW-1133">Transmembrane helix</keyword>
<gene>
    <name evidence="11" type="ORF">BD311DRAFT_759843</name>
</gene>
<accession>A0A4Q9MNN8</accession>
<comment type="subcellular location">
    <subcellularLocation>
        <location evidence="1">Membrane</location>
        <topology evidence="1">Multi-pass membrane protein</topology>
    </subcellularLocation>
</comment>
<dbReference type="SUPFAM" id="SSF103506">
    <property type="entry name" value="Mitochondrial carrier"/>
    <property type="match status" value="1"/>
</dbReference>
<evidence type="ECO:0000256" key="2">
    <source>
        <dbReference type="ARBA" id="ARBA00006375"/>
    </source>
</evidence>
<dbReference type="OMA" id="TTVWKHE"/>
<dbReference type="Gene3D" id="1.50.40.10">
    <property type="entry name" value="Mitochondrial carrier domain"/>
    <property type="match status" value="1"/>
</dbReference>
<comment type="similarity">
    <text evidence="2 9">Belongs to the mitochondrial carrier (TC 2.A.29) family.</text>
</comment>
<dbReference type="InterPro" id="IPR018108">
    <property type="entry name" value="MCP_transmembrane"/>
</dbReference>
<feature type="repeat" description="Solcar" evidence="8">
    <location>
        <begin position="223"/>
        <end position="309"/>
    </location>
</feature>
<dbReference type="GO" id="GO:0055085">
    <property type="term" value="P:transmembrane transport"/>
    <property type="evidence" value="ECO:0007669"/>
    <property type="project" value="InterPro"/>
</dbReference>
<dbReference type="PANTHER" id="PTHR45683">
    <property type="entry name" value="MITOCHONDRIAL NICOTINAMIDE ADENINE DINUCLEOTIDE TRANSPORTER 1-RELATED-RELATED"/>
    <property type="match status" value="1"/>
</dbReference>
<sequence>MSTTQQPQPSFFPTSAIDHAFAGLGAGVVAVLCMHPLDLLKVKFQVATEKPQGGIGRAIWSSLKGIHAQDGLRGLYRGVGSNIAGNASSWGFYFLFYHMLKQRASGGEPNYKLSPGAYLLCSAQASAVTAIMTNPIWVVKVRMFTTKPSDPTAYRSLWHGLSSVWRNEGVAGLYRGTTLALVGVSNGAIQFMAYEEMKRWGFERKRLQFTKAGKEYTAADDKLSNTAYTLMSGASKLFALTSTYPYQVVRSRIQNNLTSHLYPTIPTCIKKTWAEEGLRGFYRGLGTNLVRVLPGTCVTFVVYENLAWLLRTSAVKRERRKQLATAEAT</sequence>
<keyword evidence="3 9" id="KW-0813">Transport</keyword>
<evidence type="ECO:0000256" key="10">
    <source>
        <dbReference type="SAM" id="Phobius"/>
    </source>
</evidence>
<dbReference type="GO" id="GO:0016020">
    <property type="term" value="C:membrane"/>
    <property type="evidence" value="ECO:0007669"/>
    <property type="project" value="UniProtKB-SubCell"/>
</dbReference>
<dbReference type="PROSITE" id="PS50920">
    <property type="entry name" value="SOLCAR"/>
    <property type="match status" value="3"/>
</dbReference>
<reference evidence="11" key="1">
    <citation type="submission" date="2019-01" db="EMBL/GenBank/DDBJ databases">
        <title>Draft genome sequences of three monokaryotic isolates of the white-rot basidiomycete fungus Dichomitus squalens.</title>
        <authorList>
            <consortium name="DOE Joint Genome Institute"/>
            <person name="Lopez S.C."/>
            <person name="Andreopoulos B."/>
            <person name="Pangilinan J."/>
            <person name="Lipzen A."/>
            <person name="Riley R."/>
            <person name="Ahrendt S."/>
            <person name="Ng V."/>
            <person name="Barry K."/>
            <person name="Daum C."/>
            <person name="Grigoriev I.V."/>
            <person name="Hilden K.S."/>
            <person name="Makela M.R."/>
            <person name="de Vries R.P."/>
        </authorList>
    </citation>
    <scope>NUCLEOTIDE SEQUENCE [LARGE SCALE GENOMIC DNA]</scope>
    <source>
        <strain evidence="11">OM18370.1</strain>
    </source>
</reference>
<dbReference type="OrthoDB" id="428293at2759"/>
<protein>
    <submittedName>
        <fullName evidence="11">Mitochondrial FAD carrier protein</fullName>
    </submittedName>
</protein>
<feature type="repeat" description="Solcar" evidence="8">
    <location>
        <begin position="113"/>
        <end position="200"/>
    </location>
</feature>
<evidence type="ECO:0000256" key="9">
    <source>
        <dbReference type="RuleBase" id="RU000488"/>
    </source>
</evidence>
<keyword evidence="5" id="KW-0677">Repeat</keyword>
<feature type="transmembrane region" description="Helical" evidence="10">
    <location>
        <begin position="20"/>
        <end position="40"/>
    </location>
</feature>
<dbReference type="AlphaFoldDB" id="A0A4Q9MNN8"/>
<organism evidence="11">
    <name type="scientific">Dichomitus squalens</name>
    <dbReference type="NCBI Taxonomy" id="114155"/>
    <lineage>
        <taxon>Eukaryota</taxon>
        <taxon>Fungi</taxon>
        <taxon>Dikarya</taxon>
        <taxon>Basidiomycota</taxon>
        <taxon>Agaricomycotina</taxon>
        <taxon>Agaricomycetes</taxon>
        <taxon>Polyporales</taxon>
        <taxon>Polyporaceae</taxon>
        <taxon>Dichomitus</taxon>
    </lineage>
</organism>
<keyword evidence="7 8" id="KW-0472">Membrane</keyword>
<dbReference type="InterPro" id="IPR023395">
    <property type="entry name" value="MCP_dom_sf"/>
</dbReference>